<name>A0A8J8NEF7_HALGN</name>
<feature type="transmembrane region" description="Helical" evidence="6">
    <location>
        <begin position="103"/>
        <end position="123"/>
    </location>
</feature>
<evidence type="ECO:0000313" key="8">
    <source>
        <dbReference type="Proteomes" id="UP000785679"/>
    </source>
</evidence>
<dbReference type="Proteomes" id="UP000785679">
    <property type="component" value="Unassembled WGS sequence"/>
</dbReference>
<sequence>MCPDLQVKHFSQRTNNKELSEVKNFKRNDLVLIVIIFILSFQALQLGYMISIQSKCGELLIVKFGWNKDGWLESSLMNTFPFIGLAISRWIAPRLLAKGRRRCLLYTPLCSFIAIFVQIFPFTNNVSLYFGRFLQGLVCGVIFAATTRLVEEYSPTIVFATYLPLFNAVNSLSKFTLMAGAKFLPECYKDCPDKQPDCNKSCIDDWWRWRLFFLLPCVYAFLSYIGLKYWLKYESPTYLLIQETKNQEDLDAILKMIYSEADLNPVQNYMTEFTTPEIDKWENISDTQQKINTTATLSLLLLAIFDMASSVPEFLQQGKALYSEIYRIPGADEDSVHRWAQGTIDWNYSLDWVCQLLSIPLMSIKVIRRQHYLALGATIAAICNMMLPSFNSQLFRCILISTILIQSSAIQEPANILFQIETSVNKVYGIVGSVLMIIKIGLAFAVPFIIKQGYWVVLIQVNGVISLIGVIFILMRIKDTTYLTDRYKKEQVFDNRRPMGTIIGSNSSRAKNEAAPIPTQTVPPRSDGNSGSSSSNQGSIEQSQSHSNQNPDQSRNIAEEGKDDNLQLSNSGDMEISQNQMEEGNKEGYVVAQGEAGALNTSEKPGDSKITA</sequence>
<dbReference type="SUPFAM" id="SSF103473">
    <property type="entry name" value="MFS general substrate transporter"/>
    <property type="match status" value="1"/>
</dbReference>
<dbReference type="InterPro" id="IPR005828">
    <property type="entry name" value="MFS_sugar_transport-like"/>
</dbReference>
<dbReference type="Gene3D" id="1.20.1250.20">
    <property type="entry name" value="MFS general substrate transporter like domains"/>
    <property type="match status" value="1"/>
</dbReference>
<dbReference type="InterPro" id="IPR036259">
    <property type="entry name" value="MFS_trans_sf"/>
</dbReference>
<proteinExistence type="predicted"/>
<accession>A0A8J8NEF7</accession>
<organism evidence="7 8">
    <name type="scientific">Halteria grandinella</name>
    <dbReference type="NCBI Taxonomy" id="5974"/>
    <lineage>
        <taxon>Eukaryota</taxon>
        <taxon>Sar</taxon>
        <taxon>Alveolata</taxon>
        <taxon>Ciliophora</taxon>
        <taxon>Intramacronucleata</taxon>
        <taxon>Spirotrichea</taxon>
        <taxon>Stichotrichia</taxon>
        <taxon>Sporadotrichida</taxon>
        <taxon>Halteriidae</taxon>
        <taxon>Halteria</taxon>
    </lineage>
</organism>
<evidence type="ECO:0000256" key="1">
    <source>
        <dbReference type="ARBA" id="ARBA00004141"/>
    </source>
</evidence>
<feature type="transmembrane region" description="Helical" evidence="6">
    <location>
        <begin position="129"/>
        <end position="150"/>
    </location>
</feature>
<feature type="compositionally biased region" description="Polar residues" evidence="5">
    <location>
        <begin position="546"/>
        <end position="556"/>
    </location>
</feature>
<comment type="caution">
    <text evidence="7">The sequence shown here is derived from an EMBL/GenBank/DDBJ whole genome shotgun (WGS) entry which is preliminary data.</text>
</comment>
<feature type="transmembrane region" description="Helical" evidence="6">
    <location>
        <begin position="157"/>
        <end position="175"/>
    </location>
</feature>
<evidence type="ECO:0000313" key="7">
    <source>
        <dbReference type="EMBL" id="TNV73523.1"/>
    </source>
</evidence>
<keyword evidence="4 6" id="KW-0472">Membrane</keyword>
<protein>
    <submittedName>
        <fullName evidence="7">Uncharacterized protein</fullName>
    </submittedName>
</protein>
<feature type="compositionally biased region" description="Polar residues" evidence="5">
    <location>
        <begin position="566"/>
        <end position="582"/>
    </location>
</feature>
<evidence type="ECO:0000256" key="5">
    <source>
        <dbReference type="SAM" id="MobiDB-lite"/>
    </source>
</evidence>
<keyword evidence="8" id="KW-1185">Reference proteome</keyword>
<dbReference type="GO" id="GO:0016020">
    <property type="term" value="C:membrane"/>
    <property type="evidence" value="ECO:0007669"/>
    <property type="project" value="UniProtKB-SubCell"/>
</dbReference>
<feature type="compositionally biased region" description="Low complexity" evidence="5">
    <location>
        <begin position="526"/>
        <end position="545"/>
    </location>
</feature>
<evidence type="ECO:0000256" key="2">
    <source>
        <dbReference type="ARBA" id="ARBA00022692"/>
    </source>
</evidence>
<feature type="transmembrane region" description="Helical" evidence="6">
    <location>
        <begin position="70"/>
        <end position="91"/>
    </location>
</feature>
<feature type="transmembrane region" description="Helical" evidence="6">
    <location>
        <begin position="430"/>
        <end position="450"/>
    </location>
</feature>
<feature type="transmembrane region" description="Helical" evidence="6">
    <location>
        <begin position="211"/>
        <end position="231"/>
    </location>
</feature>
<evidence type="ECO:0000256" key="3">
    <source>
        <dbReference type="ARBA" id="ARBA00022989"/>
    </source>
</evidence>
<evidence type="ECO:0000256" key="4">
    <source>
        <dbReference type="ARBA" id="ARBA00023136"/>
    </source>
</evidence>
<dbReference type="PANTHER" id="PTHR24064">
    <property type="entry name" value="SOLUTE CARRIER FAMILY 22 MEMBER"/>
    <property type="match status" value="1"/>
</dbReference>
<feature type="region of interest" description="Disordered" evidence="5">
    <location>
        <begin position="498"/>
        <end position="612"/>
    </location>
</feature>
<feature type="transmembrane region" description="Helical" evidence="6">
    <location>
        <begin position="30"/>
        <end position="50"/>
    </location>
</feature>
<evidence type="ECO:0000256" key="6">
    <source>
        <dbReference type="SAM" id="Phobius"/>
    </source>
</evidence>
<comment type="subcellular location">
    <subcellularLocation>
        <location evidence="1">Membrane</location>
        <topology evidence="1">Multi-pass membrane protein</topology>
    </subcellularLocation>
</comment>
<dbReference type="GO" id="GO:0022857">
    <property type="term" value="F:transmembrane transporter activity"/>
    <property type="evidence" value="ECO:0007669"/>
    <property type="project" value="InterPro"/>
</dbReference>
<reference evidence="7" key="1">
    <citation type="submission" date="2019-06" db="EMBL/GenBank/DDBJ databases">
        <authorList>
            <person name="Zheng W."/>
        </authorList>
    </citation>
    <scope>NUCLEOTIDE SEQUENCE</scope>
    <source>
        <strain evidence="7">QDHG01</strain>
    </source>
</reference>
<feature type="transmembrane region" description="Helical" evidence="6">
    <location>
        <begin position="456"/>
        <end position="477"/>
    </location>
</feature>
<dbReference type="Pfam" id="PF00083">
    <property type="entry name" value="Sugar_tr"/>
    <property type="match status" value="1"/>
</dbReference>
<dbReference type="EMBL" id="RRYP01018697">
    <property type="protein sequence ID" value="TNV73523.1"/>
    <property type="molecule type" value="Genomic_DNA"/>
</dbReference>
<dbReference type="AlphaFoldDB" id="A0A8J8NEF7"/>
<gene>
    <name evidence="7" type="ORF">FGO68_gene11551</name>
</gene>
<keyword evidence="2 6" id="KW-0812">Transmembrane</keyword>
<keyword evidence="3 6" id="KW-1133">Transmembrane helix</keyword>